<keyword evidence="2" id="KW-1185">Reference proteome</keyword>
<evidence type="ECO:0000313" key="1">
    <source>
        <dbReference type="EMBL" id="TEA41186.1"/>
    </source>
</evidence>
<dbReference type="EMBL" id="QWLN02001567">
    <property type="protein sequence ID" value="TEA41186.1"/>
    <property type="molecule type" value="Genomic_DNA"/>
</dbReference>
<proteinExistence type="predicted"/>
<accession>A0A484H168</accession>
<dbReference type="AlphaFoldDB" id="A0A484H168"/>
<comment type="caution">
    <text evidence="1">The sequence shown here is derived from an EMBL/GenBank/DDBJ whole genome shotgun (WGS) entry which is preliminary data.</text>
</comment>
<reference evidence="1 2" key="1">
    <citation type="journal article" date="2018" name="Genomics">
        <title>Molecular footprints of inshore aquatic adaptation in Indo-Pacific humpback dolphin (Sousa chinensis).</title>
        <authorList>
            <person name="Ming Y."/>
            <person name="Jian J."/>
            <person name="Yu F."/>
            <person name="Yu X."/>
            <person name="Wang J."/>
            <person name="Liu W."/>
        </authorList>
    </citation>
    <scope>NUCLEOTIDE SEQUENCE [LARGE SCALE GENOMIC DNA]</scope>
    <source>
        <strain evidence="1">MY-2018</strain>
        <tissue evidence="1">Skin</tissue>
    </source>
</reference>
<name>A0A484H168_SOUCH</name>
<sequence>VSIPLSIKDNHSTLYDLKKSLEICRCPYCPEHVLSQERIPPSSIPEVLINTA</sequence>
<feature type="non-terminal residue" evidence="1">
    <location>
        <position position="52"/>
    </location>
</feature>
<gene>
    <name evidence="1" type="ORF">DBR06_SOUSAS5610041</name>
</gene>
<protein>
    <submittedName>
        <fullName evidence="1">Uncharacterized protein</fullName>
    </submittedName>
</protein>
<evidence type="ECO:0000313" key="2">
    <source>
        <dbReference type="Proteomes" id="UP000295264"/>
    </source>
</evidence>
<feature type="non-terminal residue" evidence="1">
    <location>
        <position position="1"/>
    </location>
</feature>
<organism evidence="1 2">
    <name type="scientific">Sousa chinensis</name>
    <name type="common">Indo-pacific humpbacked dolphin</name>
    <name type="synonym">Steno chinensis</name>
    <dbReference type="NCBI Taxonomy" id="103600"/>
    <lineage>
        <taxon>Eukaryota</taxon>
        <taxon>Metazoa</taxon>
        <taxon>Chordata</taxon>
        <taxon>Craniata</taxon>
        <taxon>Vertebrata</taxon>
        <taxon>Euteleostomi</taxon>
        <taxon>Mammalia</taxon>
        <taxon>Eutheria</taxon>
        <taxon>Laurasiatheria</taxon>
        <taxon>Artiodactyla</taxon>
        <taxon>Whippomorpha</taxon>
        <taxon>Cetacea</taxon>
        <taxon>Odontoceti</taxon>
        <taxon>Delphinidae</taxon>
        <taxon>Sousa</taxon>
    </lineage>
</organism>
<dbReference type="Proteomes" id="UP000295264">
    <property type="component" value="Unassembled WGS sequence"/>
</dbReference>